<comment type="caution">
    <text evidence="1">The sequence shown here is derived from an EMBL/GenBank/DDBJ whole genome shotgun (WGS) entry which is preliminary data.</text>
</comment>
<sequence>MSFRIGETHRRDHHKPLFLPLHGLDAKVEEQMRIHVRMLEQSKFGIMLSQSKVPIEHAFFFMQKGNLKKYKLKHNDYSKKNSTGHRKSTASNLVYFSLAVDESTDQTSVSQLCVLVFVCVIDKKNCVMEELLGMFPMMGQTTGNEFFSSLIHLCNAASLNMNNCVSITTDGAKSMIGTKTGMVMLLKERLSHCGVELSQLHCKRIYVVKD</sequence>
<dbReference type="AlphaFoldDB" id="A0A8X7CGR4"/>
<proteinExistence type="predicted"/>
<protein>
    <recommendedName>
        <fullName evidence="3">DUF4371 domain-containing protein</fullName>
    </recommendedName>
</protein>
<name>A0A8X7CGR4_9ARAC</name>
<dbReference type="EMBL" id="BMAV01019163">
    <property type="protein sequence ID" value="GFY71929.1"/>
    <property type="molecule type" value="Genomic_DNA"/>
</dbReference>
<dbReference type="Proteomes" id="UP000886998">
    <property type="component" value="Unassembled WGS sequence"/>
</dbReference>
<reference evidence="1" key="1">
    <citation type="submission" date="2020-08" db="EMBL/GenBank/DDBJ databases">
        <title>Multicomponent nature underlies the extraordinary mechanical properties of spider dragline silk.</title>
        <authorList>
            <person name="Kono N."/>
            <person name="Nakamura H."/>
            <person name="Mori M."/>
            <person name="Yoshida Y."/>
            <person name="Ohtoshi R."/>
            <person name="Malay A.D."/>
            <person name="Moran D.A.P."/>
            <person name="Tomita M."/>
            <person name="Numata K."/>
            <person name="Arakawa K."/>
        </authorList>
    </citation>
    <scope>NUCLEOTIDE SEQUENCE</scope>
</reference>
<dbReference type="PANTHER" id="PTHR45913">
    <property type="entry name" value="EPM2A-INTERACTING PROTEIN 1"/>
    <property type="match status" value="1"/>
</dbReference>
<evidence type="ECO:0008006" key="3">
    <source>
        <dbReference type="Google" id="ProtNLM"/>
    </source>
</evidence>
<dbReference type="OrthoDB" id="6159421at2759"/>
<gene>
    <name evidence="1" type="ORF">TNIN_477551</name>
</gene>
<evidence type="ECO:0000313" key="1">
    <source>
        <dbReference type="EMBL" id="GFY71929.1"/>
    </source>
</evidence>
<organism evidence="1 2">
    <name type="scientific">Trichonephila inaurata madagascariensis</name>
    <dbReference type="NCBI Taxonomy" id="2747483"/>
    <lineage>
        <taxon>Eukaryota</taxon>
        <taxon>Metazoa</taxon>
        <taxon>Ecdysozoa</taxon>
        <taxon>Arthropoda</taxon>
        <taxon>Chelicerata</taxon>
        <taxon>Arachnida</taxon>
        <taxon>Araneae</taxon>
        <taxon>Araneomorphae</taxon>
        <taxon>Entelegynae</taxon>
        <taxon>Araneoidea</taxon>
        <taxon>Nephilidae</taxon>
        <taxon>Trichonephila</taxon>
        <taxon>Trichonephila inaurata</taxon>
    </lineage>
</organism>
<evidence type="ECO:0000313" key="2">
    <source>
        <dbReference type="Proteomes" id="UP000886998"/>
    </source>
</evidence>
<dbReference type="PANTHER" id="PTHR45913:SF5">
    <property type="entry name" value="GENERAL TRANSCRIPTION FACTOR II-I REPEAT DOMAIN-CONTAINING PROTEIN 2A-LIKE PROTEIN"/>
    <property type="match status" value="1"/>
</dbReference>
<keyword evidence="2" id="KW-1185">Reference proteome</keyword>
<accession>A0A8X7CGR4</accession>